<protein>
    <submittedName>
        <fullName evidence="1">HEAT repeat domain-containing protein</fullName>
    </submittedName>
</protein>
<organism evidence="1 2">
    <name type="scientific">Hyalangium rubrum</name>
    <dbReference type="NCBI Taxonomy" id="3103134"/>
    <lineage>
        <taxon>Bacteria</taxon>
        <taxon>Pseudomonadati</taxon>
        <taxon>Myxococcota</taxon>
        <taxon>Myxococcia</taxon>
        <taxon>Myxococcales</taxon>
        <taxon>Cystobacterineae</taxon>
        <taxon>Archangiaceae</taxon>
        <taxon>Hyalangium</taxon>
    </lineage>
</organism>
<dbReference type="PANTHER" id="PTHR12697">
    <property type="entry name" value="PBS LYASE HEAT-LIKE PROTEIN"/>
    <property type="match status" value="1"/>
</dbReference>
<dbReference type="InterPro" id="IPR016024">
    <property type="entry name" value="ARM-type_fold"/>
</dbReference>
<dbReference type="RefSeq" id="WP_321549227.1">
    <property type="nucleotide sequence ID" value="NZ_JAXIVS010000011.1"/>
</dbReference>
<dbReference type="SUPFAM" id="SSF48371">
    <property type="entry name" value="ARM repeat"/>
    <property type="match status" value="1"/>
</dbReference>
<gene>
    <name evidence="1" type="ORF">SYV04_29200</name>
</gene>
<sequence length="530" mass="56296">MSPALLLLVLLSASPRGGTGATDCWVSCQRHVQDASLRARVCKACITRGGPESWVLAVGGLKPVPEDVLRSALKDEDWRVRWASVRAGAKARGVPENRALAEWVTAGQAAADLPACLTAARAAAEAGKSPQDFFQGAGDKGPAAVSRIQARRDVIRQALEVEVYAEDPGTRERALSHLSTFLNQPPARVALQSMEGRPESGDAAVAGGLRAIAERKDTSVGRMLLEVAKPADQERVNRLFAVYSQELQALQPELTSGDPQKRRTAVASLRIYGPLAQRELEVALKDPDRQVRQHAARALAQAEGLKVQEAVGQRLRSGADVDAQRPWLELLAREKNCQATLLAVAEDSKQPAPVRGEALAQLVDCDMGGRDRLKRIAPFLRDAQAPIRAGAVRALGAVAAGAEMTEALTAALEDPAPEVVAAAIDTAALKRQSPQADVIAALLGSEHPQVRQAAALALERLGKPQHVKALSECLRQDSVPAVRVSAAQTLGVLGGPFAVSALSEAAKKDPDTHVQHVSREALKRLGFSGR</sequence>
<reference evidence="1 2" key="1">
    <citation type="submission" date="2023-12" db="EMBL/GenBank/DDBJ databases">
        <title>the genome sequence of Hyalangium sp. s54d21.</title>
        <authorList>
            <person name="Zhang X."/>
        </authorList>
    </citation>
    <scope>NUCLEOTIDE SEQUENCE [LARGE SCALE GENOMIC DNA]</scope>
    <source>
        <strain evidence="2">s54d21</strain>
    </source>
</reference>
<dbReference type="EMBL" id="JAXIVS010000011">
    <property type="protein sequence ID" value="MDY7230507.1"/>
    <property type="molecule type" value="Genomic_DNA"/>
</dbReference>
<dbReference type="SMART" id="SM00567">
    <property type="entry name" value="EZ_HEAT"/>
    <property type="match status" value="6"/>
</dbReference>
<name>A0ABU5HAK6_9BACT</name>
<dbReference type="InterPro" id="IPR004155">
    <property type="entry name" value="PBS_lyase_HEAT"/>
</dbReference>
<evidence type="ECO:0000313" key="2">
    <source>
        <dbReference type="Proteomes" id="UP001291309"/>
    </source>
</evidence>
<keyword evidence="2" id="KW-1185">Reference proteome</keyword>
<comment type="caution">
    <text evidence="1">The sequence shown here is derived from an EMBL/GenBank/DDBJ whole genome shotgun (WGS) entry which is preliminary data.</text>
</comment>
<evidence type="ECO:0000313" key="1">
    <source>
        <dbReference type="EMBL" id="MDY7230507.1"/>
    </source>
</evidence>
<dbReference type="Gene3D" id="1.25.10.10">
    <property type="entry name" value="Leucine-rich Repeat Variant"/>
    <property type="match status" value="2"/>
</dbReference>
<dbReference type="Proteomes" id="UP001291309">
    <property type="component" value="Unassembled WGS sequence"/>
</dbReference>
<dbReference type="PANTHER" id="PTHR12697:SF5">
    <property type="entry name" value="DEOXYHYPUSINE HYDROXYLASE"/>
    <property type="match status" value="1"/>
</dbReference>
<accession>A0ABU5HAK6</accession>
<dbReference type="Pfam" id="PF13646">
    <property type="entry name" value="HEAT_2"/>
    <property type="match status" value="1"/>
</dbReference>
<dbReference type="InterPro" id="IPR011989">
    <property type="entry name" value="ARM-like"/>
</dbReference>
<proteinExistence type="predicted"/>